<proteinExistence type="predicted"/>
<reference evidence="2" key="1">
    <citation type="journal article" date="2019" name="Int. J. Syst. Evol. Microbiol.">
        <title>The Global Catalogue of Microorganisms (GCM) 10K type strain sequencing project: providing services to taxonomists for standard genome sequencing and annotation.</title>
        <authorList>
            <consortium name="The Broad Institute Genomics Platform"/>
            <consortium name="The Broad Institute Genome Sequencing Center for Infectious Disease"/>
            <person name="Wu L."/>
            <person name="Ma J."/>
        </authorList>
    </citation>
    <scope>NUCLEOTIDE SEQUENCE [LARGE SCALE GENOMIC DNA]</scope>
    <source>
        <strain evidence="2">JCM 19635</strain>
    </source>
</reference>
<evidence type="ECO:0000313" key="1">
    <source>
        <dbReference type="EMBL" id="MFC7670603.1"/>
    </source>
</evidence>
<dbReference type="EMBL" id="JBHTEK010000003">
    <property type="protein sequence ID" value="MFC7670603.1"/>
    <property type="molecule type" value="Genomic_DNA"/>
</dbReference>
<keyword evidence="2" id="KW-1185">Reference proteome</keyword>
<organism evidence="1 2">
    <name type="scientific">Hymenobacter humi</name>
    <dbReference type="NCBI Taxonomy" id="1411620"/>
    <lineage>
        <taxon>Bacteria</taxon>
        <taxon>Pseudomonadati</taxon>
        <taxon>Bacteroidota</taxon>
        <taxon>Cytophagia</taxon>
        <taxon>Cytophagales</taxon>
        <taxon>Hymenobacteraceae</taxon>
        <taxon>Hymenobacter</taxon>
    </lineage>
</organism>
<comment type="caution">
    <text evidence="1">The sequence shown here is derived from an EMBL/GenBank/DDBJ whole genome shotgun (WGS) entry which is preliminary data.</text>
</comment>
<dbReference type="RefSeq" id="WP_380206314.1">
    <property type="nucleotide sequence ID" value="NZ_JBHTEK010000003.1"/>
</dbReference>
<gene>
    <name evidence="1" type="ORF">ACFQT0_26890</name>
</gene>
<evidence type="ECO:0000313" key="2">
    <source>
        <dbReference type="Proteomes" id="UP001596513"/>
    </source>
</evidence>
<accession>A0ABW2UAP0</accession>
<dbReference type="Proteomes" id="UP001596513">
    <property type="component" value="Unassembled WGS sequence"/>
</dbReference>
<sequence length="80" mass="9035">MFDFHKQAAFQAKLAQVYERFAPTFKAAVSQQDFIEAFPIIEIGGRGTMPTKPDAESAFLLTDEEFERVLAAFETVYGPR</sequence>
<protein>
    <submittedName>
        <fullName evidence="1">Uncharacterized protein</fullName>
    </submittedName>
</protein>
<name>A0ABW2UAP0_9BACT</name>